<reference evidence="2" key="1">
    <citation type="submission" date="2017-09" db="EMBL/GenBank/DDBJ databases">
        <title>Depth-based differentiation of microbial function through sediment-hosted aquifers and enrichment of novel symbionts in the deep terrestrial subsurface.</title>
        <authorList>
            <person name="Probst A.J."/>
            <person name="Ladd B."/>
            <person name="Jarett J.K."/>
            <person name="Geller-Mcgrath D.E."/>
            <person name="Sieber C.M.K."/>
            <person name="Emerson J.B."/>
            <person name="Anantharaman K."/>
            <person name="Thomas B.C."/>
            <person name="Malmstrom R."/>
            <person name="Stieglmeier M."/>
            <person name="Klingl A."/>
            <person name="Woyke T."/>
            <person name="Ryan C.M."/>
            <person name="Banfield J.F."/>
        </authorList>
    </citation>
    <scope>NUCLEOTIDE SEQUENCE [LARGE SCALE GENOMIC DNA]</scope>
</reference>
<name>A0A2M7ARK9_9BACT</name>
<evidence type="ECO:0000313" key="1">
    <source>
        <dbReference type="EMBL" id="PIU73268.1"/>
    </source>
</evidence>
<sequence length="198" mass="21313">YLTIDNAGIGVSNNGIVASMTFRNSNGYNDSSQYGNPNNWRIADDVVGSNRYSYLYLYGQYFTKLGEGVTNTTIVGAGSTGVVFVSGNLTISSDVTVPVGKFLMVIASGSINVDAGVNQLDGIYIADGGINIGNNSNTQMVVNGILYSATTSNIRINRTFTVKEDNNTNPAVVVKYRPDFIFTMPGKLTKLLSGWREF</sequence>
<dbReference type="EMBL" id="PEWA01000043">
    <property type="protein sequence ID" value="PIU73268.1"/>
    <property type="molecule type" value="Genomic_DNA"/>
</dbReference>
<gene>
    <name evidence="1" type="ORF">COS78_03130</name>
</gene>
<accession>A0A2M7ARK9</accession>
<feature type="non-terminal residue" evidence="1">
    <location>
        <position position="1"/>
    </location>
</feature>
<dbReference type="AlphaFoldDB" id="A0A2M7ARK9"/>
<evidence type="ECO:0000313" key="2">
    <source>
        <dbReference type="Proteomes" id="UP000231407"/>
    </source>
</evidence>
<organism evidence="1 2">
    <name type="scientific">Candidatus Shapirobacteria bacterium CG06_land_8_20_14_3_00_40_12</name>
    <dbReference type="NCBI Taxonomy" id="1974881"/>
    <lineage>
        <taxon>Bacteria</taxon>
        <taxon>Candidatus Shapironibacteriota</taxon>
    </lineage>
</organism>
<comment type="caution">
    <text evidence="1">The sequence shown here is derived from an EMBL/GenBank/DDBJ whole genome shotgun (WGS) entry which is preliminary data.</text>
</comment>
<protein>
    <submittedName>
        <fullName evidence="1">Uncharacterized protein</fullName>
    </submittedName>
</protein>
<dbReference type="Proteomes" id="UP000231407">
    <property type="component" value="Unassembled WGS sequence"/>
</dbReference>
<proteinExistence type="predicted"/>